<dbReference type="Pfam" id="PF09106">
    <property type="entry name" value="WHD_2nd_SelB"/>
    <property type="match status" value="1"/>
</dbReference>
<feature type="compositionally biased region" description="Polar residues" evidence="3">
    <location>
        <begin position="335"/>
        <end position="344"/>
    </location>
</feature>
<proteinExistence type="predicted"/>
<evidence type="ECO:0000313" key="9">
    <source>
        <dbReference type="Proteomes" id="UP000270261"/>
    </source>
</evidence>
<evidence type="ECO:0000256" key="3">
    <source>
        <dbReference type="SAM" id="MobiDB-lite"/>
    </source>
</evidence>
<dbReference type="InterPro" id="IPR036388">
    <property type="entry name" value="WH-like_DNA-bd_sf"/>
</dbReference>
<dbReference type="GO" id="GO:0005525">
    <property type="term" value="F:GTP binding"/>
    <property type="evidence" value="ECO:0007669"/>
    <property type="project" value="UniProtKB-KW"/>
</dbReference>
<evidence type="ECO:0008006" key="10">
    <source>
        <dbReference type="Google" id="ProtNLM"/>
    </source>
</evidence>
<dbReference type="AlphaFoldDB" id="A0A3R8NDC4"/>
<evidence type="ECO:0000259" key="7">
    <source>
        <dbReference type="Pfam" id="PF25461"/>
    </source>
</evidence>
<dbReference type="InterPro" id="IPR015191">
    <property type="entry name" value="SelB_WHD4"/>
</dbReference>
<keyword evidence="9" id="KW-1185">Reference proteome</keyword>
<dbReference type="InterPro" id="IPR057335">
    <property type="entry name" value="Beta-barrel_SelB"/>
</dbReference>
<organism evidence="8 9">
    <name type="scientific">Lautropia dentalis</name>
    <dbReference type="NCBI Taxonomy" id="2490857"/>
    <lineage>
        <taxon>Bacteria</taxon>
        <taxon>Pseudomonadati</taxon>
        <taxon>Pseudomonadota</taxon>
        <taxon>Betaproteobacteria</taxon>
        <taxon>Burkholderiales</taxon>
        <taxon>Burkholderiaceae</taxon>
        <taxon>Lautropia</taxon>
    </lineage>
</organism>
<sequence>MAEGHDRAGQGRAVHEEAGAGRGGHAASGADVSEATGVSKAKGGSEATGMPVDTLAPGRTGLVQLVLPQPLAVWHGDRLIVRDAAGQRIIGGGRVLTSLAPVRYRRTPQRLALLRALQQPALQDRLAGLLAVSDEGVDLTQWQRVFGLASVAVFDALLDLLCHRRLSGTFVMGEAAWQQLSATVLQTLAHYHETATEEIGPDAARLRRLARLRLDDAHWRLVLDALAKEGLIALSGAFVHLPGHGTELAARDQALLERLMPSLMEADVQGAWVRDLAEAMGEQPATLRPAMARLARGGYIYPIVKDLYITAATAAKLAAIVRRLAQENVPPHAVSASSTTTTPGMSGRLERVRTTGPAGEGQRPSRPVPGQPGHGQPVLTVAAFRDASGLGRKRAVQVLEFFDRIGLCRRVGDAHILRTESLLFRA</sequence>
<dbReference type="InterPro" id="IPR036390">
    <property type="entry name" value="WH_DNA-bd_sf"/>
</dbReference>
<feature type="compositionally biased region" description="Basic and acidic residues" evidence="3">
    <location>
        <begin position="1"/>
        <end position="19"/>
    </location>
</feature>
<keyword evidence="2" id="KW-0342">GTP-binding</keyword>
<dbReference type="Pfam" id="PF25461">
    <property type="entry name" value="Beta-barrel_SelB"/>
    <property type="match status" value="1"/>
</dbReference>
<evidence type="ECO:0000256" key="2">
    <source>
        <dbReference type="ARBA" id="ARBA00023134"/>
    </source>
</evidence>
<feature type="domain" description="Elongation factor SelB fourth winged-helix" evidence="5">
    <location>
        <begin position="379"/>
        <end position="417"/>
    </location>
</feature>
<evidence type="ECO:0000259" key="6">
    <source>
        <dbReference type="Pfam" id="PF21214"/>
    </source>
</evidence>
<keyword evidence="1" id="KW-0547">Nucleotide-binding</keyword>
<dbReference type="InterPro" id="IPR009001">
    <property type="entry name" value="Transl_elong_EF1A/Init_IF2_C"/>
</dbReference>
<evidence type="ECO:0000313" key="8">
    <source>
        <dbReference type="EMBL" id="RRN46018.1"/>
    </source>
</evidence>
<dbReference type="SUPFAM" id="SSF46785">
    <property type="entry name" value="Winged helix' DNA-binding domain"/>
    <property type="match status" value="3"/>
</dbReference>
<reference evidence="8 9" key="1">
    <citation type="submission" date="2018-11" db="EMBL/GenBank/DDBJ databases">
        <title>Genome sequencing of Lautropia sp. KCOM 2505 (= ChDC F240).</title>
        <authorList>
            <person name="Kook J.-K."/>
            <person name="Park S.-N."/>
            <person name="Lim Y.K."/>
        </authorList>
    </citation>
    <scope>NUCLEOTIDE SEQUENCE [LARGE SCALE GENOMIC DNA]</scope>
    <source>
        <strain evidence="8 9">KCOM 2505</strain>
    </source>
</reference>
<feature type="domain" description="Selenocysteine-specific elongation factor second winged helix" evidence="6">
    <location>
        <begin position="253"/>
        <end position="308"/>
    </location>
</feature>
<dbReference type="EMBL" id="RRUE01000001">
    <property type="protein sequence ID" value="RRN46018.1"/>
    <property type="molecule type" value="Genomic_DNA"/>
</dbReference>
<dbReference type="GO" id="GO:0005737">
    <property type="term" value="C:cytoplasm"/>
    <property type="evidence" value="ECO:0007669"/>
    <property type="project" value="InterPro"/>
</dbReference>
<dbReference type="GO" id="GO:0003746">
    <property type="term" value="F:translation elongation factor activity"/>
    <property type="evidence" value="ECO:0007669"/>
    <property type="project" value="InterPro"/>
</dbReference>
<feature type="domain" description="Translation elongation factor SelB winged helix type 2" evidence="4">
    <location>
        <begin position="185"/>
        <end position="241"/>
    </location>
</feature>
<feature type="domain" description="Selenocysteine-specific elongation factor beta-barrel" evidence="7">
    <location>
        <begin position="59"/>
        <end position="101"/>
    </location>
</feature>
<dbReference type="GO" id="GO:0003723">
    <property type="term" value="F:RNA binding"/>
    <property type="evidence" value="ECO:0007669"/>
    <property type="project" value="InterPro"/>
</dbReference>
<protein>
    <recommendedName>
        <fullName evidence="10">Translation elongation factor SelB winged helix type 3 domain-containing protein</fullName>
    </recommendedName>
</protein>
<dbReference type="Pfam" id="PF21214">
    <property type="entry name" value="WHD_2nd_SelB_bact"/>
    <property type="match status" value="1"/>
</dbReference>
<feature type="region of interest" description="Disordered" evidence="3">
    <location>
        <begin position="331"/>
        <end position="377"/>
    </location>
</feature>
<evidence type="ECO:0000259" key="4">
    <source>
        <dbReference type="Pfam" id="PF09106"/>
    </source>
</evidence>
<dbReference type="Pfam" id="PF09107">
    <property type="entry name" value="WHD_3rd_SelB"/>
    <property type="match status" value="1"/>
</dbReference>
<dbReference type="InterPro" id="IPR048931">
    <property type="entry name" value="WHD_2nd_SelB_bact"/>
</dbReference>
<feature type="region of interest" description="Disordered" evidence="3">
    <location>
        <begin position="1"/>
        <end position="53"/>
    </location>
</feature>
<comment type="caution">
    <text evidence="8">The sequence shown here is derived from an EMBL/GenBank/DDBJ whole genome shotgun (WGS) entry which is preliminary data.</text>
</comment>
<dbReference type="SUPFAM" id="SSF50465">
    <property type="entry name" value="EF-Tu/eEF-1alpha/eIF2-gamma C-terminal domain"/>
    <property type="match status" value="1"/>
</dbReference>
<dbReference type="OrthoDB" id="9803139at2"/>
<gene>
    <name evidence="8" type="ORF">EHV23_01070</name>
</gene>
<dbReference type="Proteomes" id="UP000270261">
    <property type="component" value="Unassembled WGS sequence"/>
</dbReference>
<evidence type="ECO:0000256" key="1">
    <source>
        <dbReference type="ARBA" id="ARBA00022741"/>
    </source>
</evidence>
<name>A0A3R8NDC4_9BURK</name>
<dbReference type="Gene3D" id="1.10.10.10">
    <property type="entry name" value="Winged helix-like DNA-binding domain superfamily/Winged helix DNA-binding domain"/>
    <property type="match status" value="3"/>
</dbReference>
<dbReference type="GO" id="GO:0001514">
    <property type="term" value="P:selenocysteine incorporation"/>
    <property type="evidence" value="ECO:0007669"/>
    <property type="project" value="InterPro"/>
</dbReference>
<evidence type="ECO:0000259" key="5">
    <source>
        <dbReference type="Pfam" id="PF09107"/>
    </source>
</evidence>
<dbReference type="InterPro" id="IPR015190">
    <property type="entry name" value="Elong_fac_SelB-wing-hlx_typ-2"/>
</dbReference>
<accession>A0A3R8NDC4</accession>